<dbReference type="OrthoDB" id="8688958at2"/>
<name>A0A1C3JYV6_9BURK</name>
<reference evidence="3 4" key="2">
    <citation type="submission" date="2017-08" db="EMBL/GenBank/DDBJ databases">
        <authorList>
            <person name="de Groot N.N."/>
        </authorList>
    </citation>
    <scope>NUCLEOTIDE SEQUENCE [LARGE SCALE GENOMIC DNA]</scope>
    <source>
        <strain evidence="3">Orrdi1</strain>
    </source>
</reference>
<evidence type="ECO:0000256" key="1">
    <source>
        <dbReference type="SAM" id="MobiDB-lite"/>
    </source>
</evidence>
<sequence length="250" mass="26541">MPSQQASHPVLSRRPLGRVFVRCAGAAAVTLLAGACAQQAQPGYYNPPAESTITDAQTQYQDSRGRGAVRPPSQIQLELKPDQPGQPGQPARTTQIAEDTPITGRTGGATSLPNETPSPVNPMAARVIPEPLTFLGTVPCFTPALNCTAQRVSLTLSPNGRWRARSTSLGAQAKPAVEQGCWRGIPERPARVIVQEANGNTRAELLMVANNVLQVRSVGGQSPNLEYRLTRQPDLDAIDELAKAAPPACD</sequence>
<dbReference type="STRING" id="1851544.ODI_03069"/>
<organism evidence="2 4">
    <name type="scientific">Orrella dioscoreae</name>
    <dbReference type="NCBI Taxonomy" id="1851544"/>
    <lineage>
        <taxon>Bacteria</taxon>
        <taxon>Pseudomonadati</taxon>
        <taxon>Pseudomonadota</taxon>
        <taxon>Betaproteobacteria</taxon>
        <taxon>Burkholderiales</taxon>
        <taxon>Alcaligenaceae</taxon>
        <taxon>Orrella</taxon>
    </lineage>
</organism>
<dbReference type="RefSeq" id="WP_067750647.1">
    <property type="nucleotide sequence ID" value="NZ_LT907988.1"/>
</dbReference>
<reference evidence="2 4" key="1">
    <citation type="submission" date="2016-06" db="EMBL/GenBank/DDBJ databases">
        <authorList>
            <person name="Kjaerup R.B."/>
            <person name="Dalgaard T.S."/>
            <person name="Juul-Madsen H.R."/>
        </authorList>
    </citation>
    <scope>NUCLEOTIDE SEQUENCE [LARGE SCALE GENOMIC DNA]</scope>
    <source>
        <strain evidence="2">Orrdi1</strain>
    </source>
</reference>
<dbReference type="Gene3D" id="2.40.128.640">
    <property type="match status" value="1"/>
</dbReference>
<evidence type="ECO:0000313" key="2">
    <source>
        <dbReference type="EMBL" id="SBT24443.1"/>
    </source>
</evidence>
<protein>
    <submittedName>
        <fullName evidence="2">Ortholog of Bordetella pertussis (BX470248) BP3819</fullName>
    </submittedName>
</protein>
<dbReference type="EMBL" id="LT907988">
    <property type="protein sequence ID" value="SOE52247.1"/>
    <property type="molecule type" value="Genomic_DNA"/>
</dbReference>
<proteinExistence type="predicted"/>
<dbReference type="EMBL" id="FLRC01000009">
    <property type="protein sequence ID" value="SBT24443.1"/>
    <property type="molecule type" value="Genomic_DNA"/>
</dbReference>
<dbReference type="KEGG" id="odi:ODI_R4022"/>
<keyword evidence="4" id="KW-1185">Reference proteome</keyword>
<accession>A0A1C3JYV6</accession>
<evidence type="ECO:0000313" key="3">
    <source>
        <dbReference type="EMBL" id="SOE52247.1"/>
    </source>
</evidence>
<gene>
    <name evidence="2" type="ORF">ODI_03069</name>
    <name evidence="3" type="ORF">ODI_R4022</name>
</gene>
<evidence type="ECO:0000313" key="4">
    <source>
        <dbReference type="Proteomes" id="UP000078558"/>
    </source>
</evidence>
<dbReference type="Proteomes" id="UP000078558">
    <property type="component" value="Chromosome I"/>
</dbReference>
<feature type="region of interest" description="Disordered" evidence="1">
    <location>
        <begin position="47"/>
        <end position="119"/>
    </location>
</feature>
<feature type="compositionally biased region" description="Polar residues" evidence="1">
    <location>
        <begin position="108"/>
        <end position="118"/>
    </location>
</feature>
<feature type="compositionally biased region" description="Polar residues" evidence="1">
    <location>
        <begin position="49"/>
        <end position="62"/>
    </location>
</feature>
<dbReference type="AlphaFoldDB" id="A0A1C3JYV6"/>